<dbReference type="Proteomes" id="UP000194435">
    <property type="component" value="Unassembled WGS sequence"/>
</dbReference>
<gene>
    <name evidence="1" type="ORF">BACERE00221_04220</name>
</gene>
<dbReference type="EMBL" id="FWZC01000066">
    <property type="protein sequence ID" value="SME36467.1"/>
    <property type="molecule type" value="Genomic_DNA"/>
</dbReference>
<dbReference type="RefSeq" id="WP_086717961.1">
    <property type="nucleotide sequence ID" value="NZ_FWZC01000066.1"/>
</dbReference>
<sequence>MDLYILEKEMALMHNWWHKLIFICASNELGTIEIGEKIATLNEDIYTVNLNLIMSETLVNISEEKYPLYVEEVTRETFDNPFKIYLLQHIDVLFDPVIKINPIRLLENISKKSKLIVIWPGEYKNNQLVYAQEGHPEYFLSGSFEGKVILI</sequence>
<comment type="caution">
    <text evidence="1">The sequence shown here is derived from an EMBL/GenBank/DDBJ whole genome shotgun (WGS) entry which is preliminary data.</text>
</comment>
<evidence type="ECO:0000313" key="1">
    <source>
        <dbReference type="EMBL" id="SME36467.1"/>
    </source>
</evidence>
<dbReference type="AlphaFoldDB" id="A0A9X8SKG0"/>
<dbReference type="NCBIfam" id="NF033453">
    <property type="entry name" value="BREX_3_BrxF"/>
    <property type="match status" value="1"/>
</dbReference>
<evidence type="ECO:0000313" key="2">
    <source>
        <dbReference type="Proteomes" id="UP000194435"/>
    </source>
</evidence>
<name>A0A9X8SKG0_9BACI</name>
<evidence type="ECO:0008006" key="3">
    <source>
        <dbReference type="Google" id="ProtNLM"/>
    </source>
</evidence>
<proteinExistence type="predicted"/>
<reference evidence="1 2" key="1">
    <citation type="submission" date="2017-04" db="EMBL/GenBank/DDBJ databases">
        <authorList>
            <person name="Criscuolo A."/>
        </authorList>
    </citation>
    <scope>NUCLEOTIDE SEQUENCE [LARGE SCALE GENOMIC DNA]</scope>
    <source>
        <strain evidence="1">16-00221</strain>
    </source>
</reference>
<protein>
    <recommendedName>
        <fullName evidence="3">BREX-3 system P-loop-containing protein BrxF</fullName>
    </recommendedName>
</protein>
<dbReference type="InterPro" id="IPR048067">
    <property type="entry name" value="BREX_3_BrxF"/>
</dbReference>
<organism evidence="1 2">
    <name type="scientific">Bacillus paranthracis</name>
    <dbReference type="NCBI Taxonomy" id="2026186"/>
    <lineage>
        <taxon>Bacteria</taxon>
        <taxon>Bacillati</taxon>
        <taxon>Bacillota</taxon>
        <taxon>Bacilli</taxon>
        <taxon>Bacillales</taxon>
        <taxon>Bacillaceae</taxon>
        <taxon>Bacillus</taxon>
        <taxon>Bacillus cereus group</taxon>
    </lineage>
</organism>
<accession>A0A9X8SKG0</accession>